<proteinExistence type="predicted"/>
<organism evidence="2 3">
    <name type="scientific">Crossiella cryophila</name>
    <dbReference type="NCBI Taxonomy" id="43355"/>
    <lineage>
        <taxon>Bacteria</taxon>
        <taxon>Bacillati</taxon>
        <taxon>Actinomycetota</taxon>
        <taxon>Actinomycetes</taxon>
        <taxon>Pseudonocardiales</taxon>
        <taxon>Pseudonocardiaceae</taxon>
        <taxon>Crossiella</taxon>
    </lineage>
</organism>
<evidence type="ECO:0000313" key="2">
    <source>
        <dbReference type="EMBL" id="MBB4677349.1"/>
    </source>
</evidence>
<evidence type="ECO:0000313" key="3">
    <source>
        <dbReference type="Proteomes" id="UP000533598"/>
    </source>
</evidence>
<accession>A0A7W7FW00</accession>
<feature type="transmembrane region" description="Helical" evidence="1">
    <location>
        <begin position="42"/>
        <end position="59"/>
    </location>
</feature>
<comment type="caution">
    <text evidence="2">The sequence shown here is derived from an EMBL/GenBank/DDBJ whole genome shotgun (WGS) entry which is preliminary data.</text>
</comment>
<sequence length="64" mass="7204">MSGTDRVEELQQQVQHTRARLGDTVGELNRRAERKLHRAAEFVPFALGGLALLVVLLLLRKIRG</sequence>
<dbReference type="Proteomes" id="UP000533598">
    <property type="component" value="Unassembled WGS sequence"/>
</dbReference>
<protein>
    <recommendedName>
        <fullName evidence="4">DUF3618 domain-containing protein</fullName>
    </recommendedName>
</protein>
<evidence type="ECO:0008006" key="4">
    <source>
        <dbReference type="Google" id="ProtNLM"/>
    </source>
</evidence>
<reference evidence="2 3" key="1">
    <citation type="submission" date="2020-08" db="EMBL/GenBank/DDBJ databases">
        <title>Sequencing the genomes of 1000 actinobacteria strains.</title>
        <authorList>
            <person name="Klenk H.-P."/>
        </authorList>
    </citation>
    <scope>NUCLEOTIDE SEQUENCE [LARGE SCALE GENOMIC DNA]</scope>
    <source>
        <strain evidence="2 3">DSM 44230</strain>
    </source>
</reference>
<dbReference type="RefSeq" id="WP_185003312.1">
    <property type="nucleotide sequence ID" value="NZ_BAAAUI010000032.1"/>
</dbReference>
<gene>
    <name evidence="2" type="ORF">HNR67_003467</name>
</gene>
<keyword evidence="1" id="KW-0472">Membrane</keyword>
<evidence type="ECO:0000256" key="1">
    <source>
        <dbReference type="SAM" id="Phobius"/>
    </source>
</evidence>
<keyword evidence="3" id="KW-1185">Reference proteome</keyword>
<dbReference type="AlphaFoldDB" id="A0A7W7FW00"/>
<keyword evidence="1" id="KW-0812">Transmembrane</keyword>
<dbReference type="EMBL" id="JACHMH010000001">
    <property type="protein sequence ID" value="MBB4677349.1"/>
    <property type="molecule type" value="Genomic_DNA"/>
</dbReference>
<keyword evidence="1" id="KW-1133">Transmembrane helix</keyword>
<name>A0A7W7FW00_9PSEU</name>